<dbReference type="EMBL" id="JBCFQK010000012">
    <property type="protein sequence ID" value="MFA9194714.1"/>
    <property type="molecule type" value="Genomic_DNA"/>
</dbReference>
<proteinExistence type="predicted"/>
<reference evidence="1 2" key="1">
    <citation type="submission" date="2024-04" db="EMBL/GenBank/DDBJ databases">
        <title>New Clade of Flavobacterium.</title>
        <authorList>
            <person name="Matos L."/>
            <person name="Proenca D.N."/>
            <person name="Fransisco R.M."/>
            <person name="Chung A.P."/>
            <person name="Maccario L."/>
            <person name="Sorensen S.J."/>
            <person name="Morais P.V."/>
        </authorList>
    </citation>
    <scope>NUCLEOTIDE SEQUENCE [LARGE SCALE GENOMIC DNA]</scope>
    <source>
        <strain evidence="1 2">FBOR7N2.3</strain>
    </source>
</reference>
<comment type="caution">
    <text evidence="1">The sequence shown here is derived from an EMBL/GenBank/DDBJ whole genome shotgun (WGS) entry which is preliminary data.</text>
</comment>
<evidence type="ECO:0000313" key="2">
    <source>
        <dbReference type="Proteomes" id="UP001574170"/>
    </source>
</evidence>
<accession>A0ABV4TL56</accession>
<organism evidence="1 2">
    <name type="scientific">Flavobacterium magnesitis</name>
    <dbReference type="NCBI Taxonomy" id="3138077"/>
    <lineage>
        <taxon>Bacteria</taxon>
        <taxon>Pseudomonadati</taxon>
        <taxon>Bacteroidota</taxon>
        <taxon>Flavobacteriia</taxon>
        <taxon>Flavobacteriales</taxon>
        <taxon>Flavobacteriaceae</taxon>
        <taxon>Flavobacterium</taxon>
    </lineage>
</organism>
<name>A0ABV4TL56_9FLAO</name>
<keyword evidence="2" id="KW-1185">Reference proteome</keyword>
<dbReference type="SUPFAM" id="SSF53756">
    <property type="entry name" value="UDP-Glycosyltransferase/glycogen phosphorylase"/>
    <property type="match status" value="1"/>
</dbReference>
<evidence type="ECO:0000313" key="1">
    <source>
        <dbReference type="EMBL" id="MFA9194714.1"/>
    </source>
</evidence>
<protein>
    <submittedName>
        <fullName evidence="1">UDP-glycosyltransferase</fullName>
    </submittedName>
</protein>
<sequence length="413" mass="48126">MKILVIAESINIEDSSGSKANVALIQSLLAAGFILKVLHYTRKTIDISGAECIAIPEKKWGFLYLLSRSQRIFHRLTGININQFIENFLGFSFTFFNDTNSIAKLLRKEKTFKPDLVITLSKGASFRPHYALLKCPEFHEKWLAYVHDPYPFHYYPRPYNWVESGFKNKEAFFKAVSEKAAFSAFPSLLLKEWMGSYFPNFLKTGIIIPHQSVSYEIKNKDFPSYFEPEKFSILHAGNLMKQRSPKGLLEGFLLFLKNNPEAKEYARLYIIGPAEFHTELLKSYKSEENIYIENAHIPFDVIYNLQMHVNVNVILESMAEISPFLPAKFPHCIEAQKPILLLSPYYSETRRLLGHDYPFWCEANELEKIQKYLEVLFNDWRTKKDFKRPVFDSIKYYLGSENIKTTVKKIVEK</sequence>
<gene>
    <name evidence="1" type="ORF">AAGV33_09855</name>
</gene>
<dbReference type="RefSeq" id="WP_373391819.1">
    <property type="nucleotide sequence ID" value="NZ_JBCFQJ010000009.1"/>
</dbReference>
<dbReference type="Proteomes" id="UP001574170">
    <property type="component" value="Unassembled WGS sequence"/>
</dbReference>